<name>A0A0A7KJH8_9DEIO</name>
<accession>A0A0A7KJH8</accession>
<dbReference type="SUPFAM" id="SSF103196">
    <property type="entry name" value="Roadblock/LC7 domain"/>
    <property type="match status" value="1"/>
</dbReference>
<dbReference type="Proteomes" id="UP000030634">
    <property type="component" value="Chromosome"/>
</dbReference>
<dbReference type="RefSeq" id="WP_039686062.1">
    <property type="nucleotide sequence ID" value="NZ_CP010028.1"/>
</dbReference>
<reference evidence="3" key="1">
    <citation type="submission" date="2014-11" db="EMBL/GenBank/DDBJ databases">
        <title>Hymenobacter sp. DG25B genome submission.</title>
        <authorList>
            <person name="Jung H.-Y."/>
            <person name="Kim M.K."/>
            <person name="Srinivasan S."/>
            <person name="Lim S."/>
        </authorList>
    </citation>
    <scope>NUCLEOTIDE SEQUENCE [LARGE SCALE GENOMIC DNA]</scope>
    <source>
        <strain evidence="3">DY59</strain>
    </source>
</reference>
<dbReference type="STRING" id="1182571.QR90_16155"/>
<dbReference type="KEGG" id="dsw:QR90_16155"/>
<organism evidence="2 3">
    <name type="scientific">Deinococcus radiopugnans</name>
    <dbReference type="NCBI Taxonomy" id="57497"/>
    <lineage>
        <taxon>Bacteria</taxon>
        <taxon>Thermotogati</taxon>
        <taxon>Deinococcota</taxon>
        <taxon>Deinococci</taxon>
        <taxon>Deinococcales</taxon>
        <taxon>Deinococcaceae</taxon>
        <taxon>Deinococcus</taxon>
    </lineage>
</organism>
<dbReference type="EMBL" id="CP010028">
    <property type="protein sequence ID" value="AIZ46250.1"/>
    <property type="molecule type" value="Genomic_DNA"/>
</dbReference>
<dbReference type="AlphaFoldDB" id="A0A0A7KJH8"/>
<evidence type="ECO:0000313" key="2">
    <source>
        <dbReference type="EMBL" id="AIZ46250.1"/>
    </source>
</evidence>
<dbReference type="InterPro" id="IPR004942">
    <property type="entry name" value="Roadblock/LAMTOR2_dom"/>
</dbReference>
<protein>
    <submittedName>
        <fullName evidence="2">Dynein regulation protein LC7</fullName>
    </submittedName>
</protein>
<dbReference type="HOGENOM" id="CLU_072278_0_0_0"/>
<feature type="domain" description="Roadblock/LAMTOR2" evidence="1">
    <location>
        <begin position="142"/>
        <end position="221"/>
    </location>
</feature>
<dbReference type="SMART" id="SM00960">
    <property type="entry name" value="Robl_LC7"/>
    <property type="match status" value="1"/>
</dbReference>
<proteinExistence type="predicted"/>
<evidence type="ECO:0000313" key="3">
    <source>
        <dbReference type="Proteomes" id="UP000030634"/>
    </source>
</evidence>
<sequence>MTNAVYTMTVHALSGVVSARAAETMLQTLLREQRLMPETVTAQDMQRILSGPLLTRLSMVLPETRARQELLALTRQLAAEYPKAPTLMTQMAPFAAWDDGVDASGLSLDHLSLGADDFEFDDPEYVSVGLGRAYDLSGAAGQEELLRELARFSGVQGVMVCRASGEVLQSRSIAGASGLGGVVAATALLLGGRTLRLMSADLGGRTVCMRPLGEYCVAVVVGAQANVGRMLVELQGLQVAA</sequence>
<evidence type="ECO:0000259" key="1">
    <source>
        <dbReference type="SMART" id="SM00960"/>
    </source>
</evidence>
<gene>
    <name evidence="2" type="ORF">QR90_16155</name>
</gene>
<dbReference type="Gene3D" id="3.30.450.30">
    <property type="entry name" value="Dynein light chain 2a, cytoplasmic"/>
    <property type="match status" value="1"/>
</dbReference>